<dbReference type="EMBL" id="JAHBMH010000044">
    <property type="protein sequence ID" value="KAK1936194.1"/>
    <property type="molecule type" value="Genomic_DNA"/>
</dbReference>
<name>A0AAD9GD33_BABDI</name>
<comment type="caution">
    <text evidence="2">The sequence shown here is derived from an EMBL/GenBank/DDBJ whole genome shotgun (WGS) entry which is preliminary data.</text>
</comment>
<accession>A0AAD9GD33</accession>
<gene>
    <name evidence="2" type="ORF">X943_001955</name>
</gene>
<reference evidence="2" key="1">
    <citation type="journal article" date="2014" name="Nucleic Acids Res.">
        <title>The evolutionary dynamics of variant antigen genes in Babesia reveal a history of genomic innovation underlying host-parasite interaction.</title>
        <authorList>
            <person name="Jackson A.P."/>
            <person name="Otto T.D."/>
            <person name="Darby A."/>
            <person name="Ramaprasad A."/>
            <person name="Xia D."/>
            <person name="Echaide I.E."/>
            <person name="Farber M."/>
            <person name="Gahlot S."/>
            <person name="Gamble J."/>
            <person name="Gupta D."/>
            <person name="Gupta Y."/>
            <person name="Jackson L."/>
            <person name="Malandrin L."/>
            <person name="Malas T.B."/>
            <person name="Moussa E."/>
            <person name="Nair M."/>
            <person name="Reid A.J."/>
            <person name="Sanders M."/>
            <person name="Sharma J."/>
            <person name="Tracey A."/>
            <person name="Quail M.A."/>
            <person name="Weir W."/>
            <person name="Wastling J.M."/>
            <person name="Hall N."/>
            <person name="Willadsen P."/>
            <person name="Lingelbach K."/>
            <person name="Shiels B."/>
            <person name="Tait A."/>
            <person name="Berriman M."/>
            <person name="Allred D.R."/>
            <person name="Pain A."/>
        </authorList>
    </citation>
    <scope>NUCLEOTIDE SEQUENCE</scope>
    <source>
        <strain evidence="2">1802A</strain>
    </source>
</reference>
<proteinExistence type="predicted"/>
<evidence type="ECO:0000313" key="2">
    <source>
        <dbReference type="EMBL" id="KAK1936194.1"/>
    </source>
</evidence>
<sequence length="805" mass="89457">MTDDKSVFGNETYKSVGKGSLVEDGFVCQRELLANGGPYKTLTCDPVLSDNGEDKEQVYEHQYDCIGSLTLSRRGSSVIASSPLTNRWDTSDTIQMHNIPEALENGCNQEFKKGEDQATHISSSSDMVIGGGGDLRVIQVEDSVVTQLQPKVGNKLHINSPNTDKSHVNRASTSQVALNGHGKPLQEDGDAWSIAPSEKIDNNGEPSERSIQRHNIDSNDSVGHNPIPSMGSTNNEIHLGGPVFIVEPYGSIEGELAGSDYEATLLQQISGDIMAETEISGQICGFNKADLTLRYDESGRQEIMLEVLCNSSQRYINEAEKSNKLNFHIHSGIGDENNQKHHQAIGHKQMCDTKCMTTQDVDVDGVVDGTFVHTDGIERFCNEQGSIMAPSPWDTTICGISNVWEATVNDINSIHDTTPYPGYLIYDTTITPCNNVSEPIATDSMIAPHEAAKCTCDDPNRRSAAHSQQHKMEEDEKLWTENTETPATGQNHTNYQTPPNIICPFTEIMHESSRSQPEPLKCMNTTVDSTERKYNCVEMEHDFERSIDFPHYVEAILAAEDPHKVYETTSANGLSMLHHMSDRREQMDKGDRASSVTKFASLLAKPQKRLEEIDEIFYRYGKSPLSYHKAVHAADNFAGYIPPNVAPIPEDCLMADGTKGIDLHDSIQQSTKDNPELNRANATTIRIQQIPYGRVMFYGLHGPNYQYVTTLKHPEFKHDSTCNVTTNELGFDSEESFNRSLNAKSEIIIRPPATLGGPVFFRGNVAKSIICRQDYIANSVFQINWEQNKLRRKRKGALLKCCTVD</sequence>
<feature type="compositionally biased region" description="Basic and acidic residues" evidence="1">
    <location>
        <begin position="198"/>
        <end position="217"/>
    </location>
</feature>
<evidence type="ECO:0000313" key="3">
    <source>
        <dbReference type="Proteomes" id="UP001195914"/>
    </source>
</evidence>
<keyword evidence="3" id="KW-1185">Reference proteome</keyword>
<feature type="compositionally biased region" description="Polar residues" evidence="1">
    <location>
        <begin position="157"/>
        <end position="174"/>
    </location>
</feature>
<organism evidence="2 3">
    <name type="scientific">Babesia divergens</name>
    <dbReference type="NCBI Taxonomy" id="32595"/>
    <lineage>
        <taxon>Eukaryota</taxon>
        <taxon>Sar</taxon>
        <taxon>Alveolata</taxon>
        <taxon>Apicomplexa</taxon>
        <taxon>Aconoidasida</taxon>
        <taxon>Piroplasmida</taxon>
        <taxon>Babesiidae</taxon>
        <taxon>Babesia</taxon>
    </lineage>
</organism>
<feature type="region of interest" description="Disordered" evidence="1">
    <location>
        <begin position="457"/>
        <end position="478"/>
    </location>
</feature>
<dbReference type="AlphaFoldDB" id="A0AAD9GD33"/>
<reference evidence="2" key="2">
    <citation type="submission" date="2021-05" db="EMBL/GenBank/DDBJ databases">
        <authorList>
            <person name="Pain A."/>
        </authorList>
    </citation>
    <scope>NUCLEOTIDE SEQUENCE</scope>
    <source>
        <strain evidence="2">1802A</strain>
    </source>
</reference>
<dbReference type="Proteomes" id="UP001195914">
    <property type="component" value="Unassembled WGS sequence"/>
</dbReference>
<feature type="region of interest" description="Disordered" evidence="1">
    <location>
        <begin position="155"/>
        <end position="174"/>
    </location>
</feature>
<feature type="region of interest" description="Disordered" evidence="1">
    <location>
        <begin position="195"/>
        <end position="224"/>
    </location>
</feature>
<protein>
    <submittedName>
        <fullName evidence="2">Uncharacterized protein</fullName>
    </submittedName>
</protein>
<evidence type="ECO:0000256" key="1">
    <source>
        <dbReference type="SAM" id="MobiDB-lite"/>
    </source>
</evidence>